<name>A0A9P9XYQ0_9HYPO</name>
<dbReference type="EMBL" id="JAGIXG020000034">
    <property type="protein sequence ID" value="KAI6780339.1"/>
    <property type="molecule type" value="Genomic_DNA"/>
</dbReference>
<evidence type="ECO:0000313" key="5">
    <source>
        <dbReference type="EMBL" id="KAI6780339.1"/>
    </source>
</evidence>
<feature type="domain" description="Xylanolytic transcriptional activator regulatory" evidence="4">
    <location>
        <begin position="658"/>
        <end position="742"/>
    </location>
</feature>
<feature type="compositionally biased region" description="Low complexity" evidence="2">
    <location>
        <begin position="486"/>
        <end position="502"/>
    </location>
</feature>
<dbReference type="InterPro" id="IPR052935">
    <property type="entry name" value="Mg2+_PAP"/>
</dbReference>
<evidence type="ECO:0000259" key="4">
    <source>
        <dbReference type="SMART" id="SM00906"/>
    </source>
</evidence>
<feature type="region of interest" description="Disordered" evidence="2">
    <location>
        <begin position="1046"/>
        <end position="1068"/>
    </location>
</feature>
<dbReference type="CDD" id="cd12148">
    <property type="entry name" value="fungal_TF_MHR"/>
    <property type="match status" value="1"/>
</dbReference>
<comment type="caution">
    <text evidence="5">The sequence shown here is derived from an EMBL/GenBank/DDBJ whole genome shotgun (WGS) entry which is preliminary data.</text>
</comment>
<keyword evidence="6" id="KW-1185">Reference proteome</keyword>
<dbReference type="GO" id="GO:0000981">
    <property type="term" value="F:DNA-binding transcription factor activity, RNA polymerase II-specific"/>
    <property type="evidence" value="ECO:0007669"/>
    <property type="project" value="InterPro"/>
</dbReference>
<evidence type="ECO:0000256" key="1">
    <source>
        <dbReference type="ARBA" id="ARBA00023242"/>
    </source>
</evidence>
<feature type="transmembrane region" description="Helical" evidence="3">
    <location>
        <begin position="922"/>
        <end position="942"/>
    </location>
</feature>
<dbReference type="PANTHER" id="PTHR28208:SF1">
    <property type="entry name" value="FILAMENT ORGANIZATION PROTEIN APP1-LIKE, PUTATIVE (AFU_ORTHOLOGUE AFUA_1G06650)-RELATED"/>
    <property type="match status" value="1"/>
</dbReference>
<dbReference type="AlphaFoldDB" id="A0A9P9XYQ0"/>
<dbReference type="Pfam" id="PF04082">
    <property type="entry name" value="Fungal_trans"/>
    <property type="match status" value="1"/>
</dbReference>
<proteinExistence type="predicted"/>
<dbReference type="Pfam" id="PF09949">
    <property type="entry name" value="APP1_cat"/>
    <property type="match status" value="1"/>
</dbReference>
<dbReference type="RefSeq" id="XP_051361195.1">
    <property type="nucleotide sequence ID" value="XM_051507662.1"/>
</dbReference>
<dbReference type="GeneID" id="75831925"/>
<evidence type="ECO:0000313" key="6">
    <source>
        <dbReference type="Proteomes" id="UP001055219"/>
    </source>
</evidence>
<reference evidence="5" key="2">
    <citation type="submission" date="2022-07" db="EMBL/GenBank/DDBJ databases">
        <authorList>
            <person name="Goncalves M.F.M."/>
            <person name="Hilario S."/>
            <person name="Van De Peer Y."/>
            <person name="Esteves A.C."/>
            <person name="Alves A."/>
        </authorList>
    </citation>
    <scope>NUCLEOTIDE SEQUENCE</scope>
    <source>
        <strain evidence="5">MUM 19.33</strain>
    </source>
</reference>
<dbReference type="CDD" id="cd00067">
    <property type="entry name" value="GAL4"/>
    <property type="match status" value="1"/>
</dbReference>
<dbReference type="GO" id="GO:0008195">
    <property type="term" value="F:phosphatidate phosphatase activity"/>
    <property type="evidence" value="ECO:0007669"/>
    <property type="project" value="InterPro"/>
</dbReference>
<keyword evidence="3" id="KW-1133">Transmembrane helix</keyword>
<accession>A0A9P9XYQ0</accession>
<sequence>MKLPTPDHLCDYLTTGPDGPRSLSMATFDPAALAAEMQTRTREEARFDEFEAQLPDPKHSSFQIPTPKGDVGIIGGLFRAIGDLNPLGKNVTKDDVVWLLDNTAFRTSRLKSWQAEYVAAVFEMDPHCKVTDIVSRIAEQLGLADDAAERETIAERILPFLWDIRMVRIVKVRTEGKDLKMTPTNVNGISTQVMKIPSADKGTIVKSRAVVPQGVSGILEANTVYAGPKGWAIISDIDDTIKITTTSSPTGIVQKTFVDEPTPVPGMPELYAQVKASMPEDTPWFYLSASPYNLYPFLKEFRDKYYPPGTMILRDFSWKTVAGLLSALTMGTEEYKTDRMHKINSWLPERKMIVIGDSTQSDPEAYGEIYRTVPGWIELILIRKVGDVSAIGIADKNDPERFEKAFQGIPREAWHVFTEPSECSRLIQDVVGKRSRAKVKCAHEGEPPCSRCAKSKLPGCTLLRPRVDLEKANRVRAKRKEEKRAALAAASQATSAPETSPSMPTPRSSHRTSLRTPQEEHDEADEQDTEGAKLDLLSVDRHIGTLPNSTILKSLNTFSNKFPELAILHLPTFMQEFESPSCSRESMALLAAVLAVTRSQLASQGAAWTEGLLSREEYATYAKERLQEFMLKEPKVQVVQALLIITLHEWGTRDFHKAWVYCGIAIRIMQALHSQRVSPYPLDPSSERGRPARNAVTAAIETRAYWACFLMDCMVNSGTYNPPMLPMSEMHKLKIPRPLSAVEFAFGPELPPHTMPLAGGGALDITQSFEILVGGFEIWAKVMEFIFNDGRKAPGMCAPHNCPWVPGSPWMSSWSRLRSWRADQHRNLHYPSTSVAVHMTLGYGETFTYLNLLYYVSNLMLHREYTPFLPTPESVPQGPVDKPLLEATAPNGWWEDNAAEIFGSAENIALLLHEASECGVPLMTPFAGFCAFSACYVLVYVYRFPRMNLGRSPRAEECMHMCMDYLHQFRNVWKIADGWIKTLQYASLLYGRAATEGRYRGRTRADFDNLHQSVHEFRVVDRSEQHLQEIDGADRPVEQPDGRRHLYQHQHQPHATQDEPDRFAGSFGFDDQTMDTNMLLNQLMAEVSTNVDEQGAWSQWWPTMQEVELPEGVPLLM</sequence>
<reference evidence="5" key="1">
    <citation type="journal article" date="2021" name="J Fungi (Basel)">
        <title>Genomic and Metabolomic Analyses of the Marine Fungus Emericellopsis cladophorae: Insights into Saltwater Adaptability Mechanisms and Its Biosynthetic Potential.</title>
        <authorList>
            <person name="Goncalves M.F.M."/>
            <person name="Hilario S."/>
            <person name="Van de Peer Y."/>
            <person name="Esteves A.C."/>
            <person name="Alves A."/>
        </authorList>
    </citation>
    <scope>NUCLEOTIDE SEQUENCE</scope>
    <source>
        <strain evidence="5">MUM 19.33</strain>
    </source>
</reference>
<organism evidence="5 6">
    <name type="scientific">Emericellopsis cladophorae</name>
    <dbReference type="NCBI Taxonomy" id="2686198"/>
    <lineage>
        <taxon>Eukaryota</taxon>
        <taxon>Fungi</taxon>
        <taxon>Dikarya</taxon>
        <taxon>Ascomycota</taxon>
        <taxon>Pezizomycotina</taxon>
        <taxon>Sordariomycetes</taxon>
        <taxon>Hypocreomycetidae</taxon>
        <taxon>Hypocreales</taxon>
        <taxon>Bionectriaceae</taxon>
        <taxon>Emericellopsis</taxon>
    </lineage>
</organism>
<feature type="compositionally biased region" description="Acidic residues" evidence="2">
    <location>
        <begin position="520"/>
        <end position="529"/>
    </location>
</feature>
<dbReference type="InterPro" id="IPR007219">
    <property type="entry name" value="XnlR_reg_dom"/>
</dbReference>
<dbReference type="Proteomes" id="UP001055219">
    <property type="component" value="Unassembled WGS sequence"/>
</dbReference>
<dbReference type="OrthoDB" id="5370478at2759"/>
<keyword evidence="1" id="KW-0539">Nucleus</keyword>
<evidence type="ECO:0000256" key="2">
    <source>
        <dbReference type="SAM" id="MobiDB-lite"/>
    </source>
</evidence>
<keyword evidence="3" id="KW-0812">Transmembrane</keyword>
<feature type="compositionally biased region" description="Basic and acidic residues" evidence="2">
    <location>
        <begin position="473"/>
        <end position="485"/>
    </location>
</feature>
<dbReference type="InterPro" id="IPR001138">
    <property type="entry name" value="Zn2Cys6_DnaBD"/>
</dbReference>
<dbReference type="PANTHER" id="PTHR28208">
    <property type="entry name" value="PHOSPHATIDATE PHOSPHATASE APP1"/>
    <property type="match status" value="1"/>
</dbReference>
<feature type="region of interest" description="Disordered" evidence="2">
    <location>
        <begin position="473"/>
        <end position="531"/>
    </location>
</feature>
<protein>
    <submittedName>
        <fullName evidence="5">Transcriptional regulatory protein -like protein</fullName>
    </submittedName>
</protein>
<dbReference type="GO" id="GO:0008270">
    <property type="term" value="F:zinc ion binding"/>
    <property type="evidence" value="ECO:0007669"/>
    <property type="project" value="InterPro"/>
</dbReference>
<dbReference type="InterPro" id="IPR019236">
    <property type="entry name" value="APP1_cat"/>
</dbReference>
<dbReference type="GO" id="GO:0003677">
    <property type="term" value="F:DNA binding"/>
    <property type="evidence" value="ECO:0007669"/>
    <property type="project" value="InterPro"/>
</dbReference>
<evidence type="ECO:0000256" key="3">
    <source>
        <dbReference type="SAM" id="Phobius"/>
    </source>
</evidence>
<dbReference type="SMART" id="SM00906">
    <property type="entry name" value="Fungal_trans"/>
    <property type="match status" value="1"/>
</dbReference>
<keyword evidence="3" id="KW-0472">Membrane</keyword>
<gene>
    <name evidence="5" type="ORF">J7T54_005441</name>
</gene>
<dbReference type="GO" id="GO:0030479">
    <property type="term" value="C:actin cortical patch"/>
    <property type="evidence" value="ECO:0007669"/>
    <property type="project" value="TreeGrafter"/>
</dbReference>
<dbReference type="GO" id="GO:0006351">
    <property type="term" value="P:DNA-templated transcription"/>
    <property type="evidence" value="ECO:0007669"/>
    <property type="project" value="InterPro"/>
</dbReference>